<dbReference type="PANTHER" id="PTHR38690:SF1">
    <property type="entry name" value="PROTEASE"/>
    <property type="match status" value="1"/>
</dbReference>
<accession>A0A0R0C9X4</accession>
<sequence>MTTLLHHRLRHLRRHVLFALALVLVGVALLVGTLSQLLPMVESHPDKVAAWLSERAGQPVSFDRLDTRWTRRGPLLQLDGLRIGSDGGVRVGQAEVLVALYSGLLPGAPLTELRLRGLALTLQRADDGRWSVRGLPSADNGGDPLDALRRLGELQVIGGQLQVAAPSIGVQARIPRVDVRLRVDGQRLRVGAKGWIDTAAPPLTAVLDFQRDRGDGQAWLSAEPADLAAWSPLLRFAGVQLRQGKGELNGWVQLRDHRVVAVTAEGELEDVQLSGAPLQAATDAPSTGFRNLQLRARWKTIDGGWRVDAPLLRITESGSPQVLDGLLLAGGRHFALQGKQLDAGPLLRVAALSERLAPDLRRWFYQSRPKLRFADVSIVGDADGPLRADGELLDASFNAVGKSPGLSGLRGRFEGDAQAVSLQLQPDHEVRFDWPTGFGVPHVLRMSGELIGWREGAGWQVGTPALRVQGTDYAADVRGSMWFQGDGTRPWMNLAAKIDDVPLTAAKRFWVRSSMSQAAVDWLDAALVDGTLRGATGLAVGDLDDWPFNDHDGRFEAGGHIDGGSIRFHKDWPVMRQVDADINFIGNGFELQGRGELAGVKVDRMQAGIADFHESLLQVRATTADDGSHLLAMLKQSPLQATYGETLDNLSVAGPADVNFDLLLPLRRGEGAGRLQGTVDLRGARLADKRWDLQFDNVHGNVRYGSNGFDAPALQVRHQERDGVLALRAGDPVKNPAHAFEAELTAALDAGRLLDRAPELGWLKPYVHGTSNWTVGVTLPKVATGSRAAPPTLLTLHSDLQGTRLQLPAPLNKPAGDALPTTVQAALPMGSGRIDVAFGKLMALAARSQNGKTGVQVTMGSDRVDHEPPADGLVVNGRTPSLDALEWISLARGGDTSQDKDGLALKQVDVLADQLLLIGGRFPQTRLRLRPGADAVAVQLDGPALAGNLQIPQADGATVSGQLERVHWQAATAAAVESTDTPMAPVDPAKIPPLALDIEDLAFGTVKLGQTRLRTQPLADGLHVQELQIRAPKQTIDVQGQWRGMAAQARTEATASVQTEDLGDLMQRLGYGGQVRGGQGQMQLQVNWNAAPMAFSLANLEGGLSMNLRNGQLLEVEPGAGRVLGLLSVAQLPRRLMLDFRDLFSKGLAFNHVDGAVRFDGGMASTDKIAIEAPAANITIRGQTDLRSQQFDQTIDVNPRSGNLLTVVGAVAGGPVGAAVGAAANAVLGKPLGEIGSKTYKVTGPWKDPKVEVIDRDSPRTPPPVITPAAGSP</sequence>
<gene>
    <name evidence="3" type="ORF">ABB26_15430</name>
</gene>
<proteinExistence type="predicted"/>
<dbReference type="RefSeq" id="WP_057635590.1">
    <property type="nucleotide sequence ID" value="NZ_LDJI01000029.1"/>
</dbReference>
<dbReference type="AlphaFoldDB" id="A0A0R0C9X4"/>
<organism evidence="3 4">
    <name type="scientific">Stenotrophomonas humi</name>
    <dbReference type="NCBI Taxonomy" id="405444"/>
    <lineage>
        <taxon>Bacteria</taxon>
        <taxon>Pseudomonadati</taxon>
        <taxon>Pseudomonadota</taxon>
        <taxon>Gammaproteobacteria</taxon>
        <taxon>Lysobacterales</taxon>
        <taxon>Lysobacteraceae</taxon>
        <taxon>Stenotrophomonas</taxon>
    </lineage>
</organism>
<reference evidence="3 4" key="1">
    <citation type="submission" date="2015-05" db="EMBL/GenBank/DDBJ databases">
        <title>Genome sequencing and analysis of members of genus Stenotrophomonas.</title>
        <authorList>
            <person name="Patil P.P."/>
            <person name="Midha S."/>
            <person name="Patil P.B."/>
        </authorList>
    </citation>
    <scope>NUCLEOTIDE SEQUENCE [LARGE SCALE GENOMIC DNA]</scope>
    <source>
        <strain evidence="3 4">DSM 18929</strain>
    </source>
</reference>
<dbReference type="OrthoDB" id="9762238at2"/>
<name>A0A0R0C9X4_9GAMM</name>
<evidence type="ECO:0000259" key="2">
    <source>
        <dbReference type="Pfam" id="PF13116"/>
    </source>
</evidence>
<dbReference type="InterPro" id="IPR025263">
    <property type="entry name" value="YhdP_central"/>
</dbReference>
<dbReference type="EMBL" id="LDJI01000029">
    <property type="protein sequence ID" value="KRG62673.1"/>
    <property type="molecule type" value="Genomic_DNA"/>
</dbReference>
<feature type="domain" description="YhdP central" evidence="2">
    <location>
        <begin position="12"/>
        <end position="1251"/>
    </location>
</feature>
<dbReference type="PATRIC" id="fig|405444.3.peg.2196"/>
<comment type="caution">
    <text evidence="3">The sequence shown here is derived from an EMBL/GenBank/DDBJ whole genome shotgun (WGS) entry which is preliminary data.</text>
</comment>
<evidence type="ECO:0000313" key="4">
    <source>
        <dbReference type="Proteomes" id="UP000050864"/>
    </source>
</evidence>
<feature type="region of interest" description="Disordered" evidence="1">
    <location>
        <begin position="1251"/>
        <end position="1273"/>
    </location>
</feature>
<dbReference type="InterPro" id="IPR011836">
    <property type="entry name" value="YhdP"/>
</dbReference>
<evidence type="ECO:0000256" key="1">
    <source>
        <dbReference type="SAM" id="MobiDB-lite"/>
    </source>
</evidence>
<keyword evidence="4" id="KW-1185">Reference proteome</keyword>
<dbReference type="STRING" id="405444.ABB26_15430"/>
<dbReference type="PANTHER" id="PTHR38690">
    <property type="entry name" value="PROTEASE-RELATED"/>
    <property type="match status" value="1"/>
</dbReference>
<evidence type="ECO:0000313" key="3">
    <source>
        <dbReference type="EMBL" id="KRG62673.1"/>
    </source>
</evidence>
<protein>
    <submittedName>
        <fullName evidence="3">Membrane protein</fullName>
    </submittedName>
</protein>
<dbReference type="NCBIfam" id="TIGR02099">
    <property type="entry name" value="YhdP family protein"/>
    <property type="match status" value="1"/>
</dbReference>
<dbReference type="Proteomes" id="UP000050864">
    <property type="component" value="Unassembled WGS sequence"/>
</dbReference>
<dbReference type="Pfam" id="PF13116">
    <property type="entry name" value="YhdP"/>
    <property type="match status" value="1"/>
</dbReference>